<accession>A0A1I7V0K6</accession>
<dbReference type="AlphaFoldDB" id="A0A1I7V0K6"/>
<reference evidence="2" key="1">
    <citation type="submission" date="2016-11" db="UniProtKB">
        <authorList>
            <consortium name="WormBaseParasite"/>
        </authorList>
    </citation>
    <scope>IDENTIFICATION</scope>
</reference>
<proteinExistence type="predicted"/>
<protein>
    <submittedName>
        <fullName evidence="2">FTH domain-containing protein</fullName>
    </submittedName>
</protein>
<dbReference type="Proteomes" id="UP000095282">
    <property type="component" value="Unplaced"/>
</dbReference>
<dbReference type="WBParaSite" id="Csp11.Scaffold630.g21204.t1">
    <property type="protein sequence ID" value="Csp11.Scaffold630.g21204.t1"/>
    <property type="gene ID" value="Csp11.Scaffold630.g21204"/>
</dbReference>
<sequence length="499" mass="57699">MLHLQKLLEEDLEGESKLMNGNAVFEEITTQQIKNKVSDILNNGTTLGEVLRKLIIWRDYLKIRSEPLNEAFQSEVISVFTTICIRLARPFNELLWQELENLDTDLNKIQILINGIPTNTLTVIPTLKQLLKEFEVKISSAQVFPFDLDSFGIPPINCKKIWNPLIWLRLEIEKLIEKSDAHDEPHINQVITSLNQAPKEGYFSKLAIASFFLEKTADNLDYSKHENKEKFLDNLKLLFGTTKVQELTMVLPDILVVYSEELVERVMQVSYFIPYELFRLMLLCWQPKVLKLRLRSEACCSFEDAARIEWDEEDIFSSTTLFNCPLFDRCKPICLGSEEDICKCKLIVDATGSRLFDPIFNEKNYDTAGRDFLVIFPMRTILIKRTIPLKTGSSVKTQIKQQLDYIVNTVFCNAQEHQERAVNFELTFLNAKEVRMSVVRKCVPQTMNGKKIGISFEAEQETKNLFMEFGNSTEGRNLFVNFFDDQNQVLVDLKIILSD</sequence>
<dbReference type="eggNOG" id="ENOG502TGFC">
    <property type="taxonomic scope" value="Eukaryota"/>
</dbReference>
<keyword evidence="1" id="KW-1185">Reference proteome</keyword>
<name>A0A1I7V0K6_9PELO</name>
<evidence type="ECO:0000313" key="2">
    <source>
        <dbReference type="WBParaSite" id="Csp11.Scaffold630.g21204.t1"/>
    </source>
</evidence>
<evidence type="ECO:0000313" key="1">
    <source>
        <dbReference type="Proteomes" id="UP000095282"/>
    </source>
</evidence>
<organism evidence="1 2">
    <name type="scientific">Caenorhabditis tropicalis</name>
    <dbReference type="NCBI Taxonomy" id="1561998"/>
    <lineage>
        <taxon>Eukaryota</taxon>
        <taxon>Metazoa</taxon>
        <taxon>Ecdysozoa</taxon>
        <taxon>Nematoda</taxon>
        <taxon>Chromadorea</taxon>
        <taxon>Rhabditida</taxon>
        <taxon>Rhabditina</taxon>
        <taxon>Rhabditomorpha</taxon>
        <taxon>Rhabditoidea</taxon>
        <taxon>Rhabditidae</taxon>
        <taxon>Peloderinae</taxon>
        <taxon>Caenorhabditis</taxon>
    </lineage>
</organism>
<dbReference type="STRING" id="1561998.A0A1I7V0K6"/>